<keyword evidence="2" id="KW-1185">Reference proteome</keyword>
<comment type="caution">
    <text evidence="1">The sequence shown here is derived from an EMBL/GenBank/DDBJ whole genome shotgun (WGS) entry which is preliminary data.</text>
</comment>
<evidence type="ECO:0000313" key="2">
    <source>
        <dbReference type="Proteomes" id="UP001153069"/>
    </source>
</evidence>
<proteinExistence type="predicted"/>
<gene>
    <name evidence="1" type="ORF">SEMRO_38_G023911.1</name>
</gene>
<dbReference type="Proteomes" id="UP001153069">
    <property type="component" value="Unassembled WGS sequence"/>
</dbReference>
<reference evidence="1" key="1">
    <citation type="submission" date="2020-06" db="EMBL/GenBank/DDBJ databases">
        <authorList>
            <consortium name="Plant Systems Biology data submission"/>
        </authorList>
    </citation>
    <scope>NUCLEOTIDE SEQUENCE</scope>
    <source>
        <strain evidence="1">D6</strain>
    </source>
</reference>
<accession>A0A9N8H3G5</accession>
<dbReference type="AlphaFoldDB" id="A0A9N8H3G5"/>
<evidence type="ECO:0000313" key="1">
    <source>
        <dbReference type="EMBL" id="CAB9498462.1"/>
    </source>
</evidence>
<sequence length="109" mass="12155">MASNSVFPISLGTKLTRWTRLPMVSLRFLACRVGVRPNRPYCHHHFGAPTDTCSCFGKGDAKGQQPQDRSQEDLILGKPVTEGAKGKRAVVWWLLGRLDGVSYVVTRRD</sequence>
<protein>
    <submittedName>
        <fullName evidence="1">Uncharacterized protein</fullName>
    </submittedName>
</protein>
<organism evidence="1 2">
    <name type="scientific">Seminavis robusta</name>
    <dbReference type="NCBI Taxonomy" id="568900"/>
    <lineage>
        <taxon>Eukaryota</taxon>
        <taxon>Sar</taxon>
        <taxon>Stramenopiles</taxon>
        <taxon>Ochrophyta</taxon>
        <taxon>Bacillariophyta</taxon>
        <taxon>Bacillariophyceae</taxon>
        <taxon>Bacillariophycidae</taxon>
        <taxon>Naviculales</taxon>
        <taxon>Naviculaceae</taxon>
        <taxon>Seminavis</taxon>
    </lineage>
</organism>
<dbReference type="EMBL" id="CAICTM010000038">
    <property type="protein sequence ID" value="CAB9498462.1"/>
    <property type="molecule type" value="Genomic_DNA"/>
</dbReference>
<name>A0A9N8H3G5_9STRA</name>